<proteinExistence type="predicted"/>
<comment type="caution">
    <text evidence="1">The sequence shown here is derived from an EMBL/GenBank/DDBJ whole genome shotgun (WGS) entry which is preliminary data.</text>
</comment>
<dbReference type="Proteomes" id="UP001163719">
    <property type="component" value="Unassembled WGS sequence"/>
</dbReference>
<dbReference type="RefSeq" id="WP_264742136.1">
    <property type="nucleotide sequence ID" value="NZ_JAPDHV010000001.1"/>
</dbReference>
<sequence>MGFFDFLKKNKHRTETENDIKQPLDNNSLLLNELQKKILNIGYKVEKHPKYLSLIINDELEVATFIIENPEYHPNILHLMILTIHKVYFPHGIEENIVGAGINMEEKIESVLNNYLSTTFEPTIESFTDSHNPNLDFYNNDILWHPKLGNLALQGTFNNDLKNEQLYSLLNIKLKEKMTPEYKYHWLKIYISKRKDGDIIGECLFDNNPWEEGLEIINKYAENWSVDNDFIGMKQFIMFRKCDKYD</sequence>
<protein>
    <submittedName>
        <fullName evidence="1">DUF6348 family protein</fullName>
    </submittedName>
</protein>
<keyword evidence="2" id="KW-1185">Reference proteome</keyword>
<gene>
    <name evidence="1" type="ORF">OH806_02695</name>
</gene>
<organism evidence="1 2">
    <name type="scientific">Chryseobacterium oryctis</name>
    <dbReference type="NCBI Taxonomy" id="2952618"/>
    <lineage>
        <taxon>Bacteria</taxon>
        <taxon>Pseudomonadati</taxon>
        <taxon>Bacteroidota</taxon>
        <taxon>Flavobacteriia</taxon>
        <taxon>Flavobacteriales</taxon>
        <taxon>Weeksellaceae</taxon>
        <taxon>Chryseobacterium group</taxon>
        <taxon>Chryseobacterium</taxon>
    </lineage>
</organism>
<dbReference type="Pfam" id="PF19875">
    <property type="entry name" value="DUF6348"/>
    <property type="match status" value="1"/>
</dbReference>
<evidence type="ECO:0000313" key="1">
    <source>
        <dbReference type="EMBL" id="MCW3160179.1"/>
    </source>
</evidence>
<evidence type="ECO:0000313" key="2">
    <source>
        <dbReference type="Proteomes" id="UP001163719"/>
    </source>
</evidence>
<reference evidence="1" key="1">
    <citation type="submission" date="2022-10" db="EMBL/GenBank/DDBJ databases">
        <title>Chryseobacterium babae sp. nov. isolated from the gut of the beetle Oryctes rhinoceros, and Chryseobacterium kimseyorum sp. nov., isolated from a stick insect rearing cage.</title>
        <authorList>
            <person name="Shelomi M."/>
            <person name="Han C.-J."/>
            <person name="Chen W.-M."/>
            <person name="Chen H.-K."/>
            <person name="Liaw S.-J."/>
            <person name="Muhle E."/>
            <person name="Clermont D."/>
        </authorList>
    </citation>
    <scope>NUCLEOTIDE SEQUENCE</scope>
    <source>
        <strain evidence="1">WLa1L2M3</strain>
    </source>
</reference>
<dbReference type="InterPro" id="IPR045929">
    <property type="entry name" value="DUF6348"/>
</dbReference>
<name>A0ABT3HK64_9FLAO</name>
<accession>A0ABT3HK64</accession>
<dbReference type="EMBL" id="JAPDHV010000001">
    <property type="protein sequence ID" value="MCW3160179.1"/>
    <property type="molecule type" value="Genomic_DNA"/>
</dbReference>